<dbReference type="InterPro" id="IPR032818">
    <property type="entry name" value="DedA-like"/>
</dbReference>
<evidence type="ECO:0000256" key="6">
    <source>
        <dbReference type="ARBA" id="ARBA00023136"/>
    </source>
</evidence>
<keyword evidence="6 7" id="KW-0472">Membrane</keyword>
<evidence type="ECO:0000256" key="1">
    <source>
        <dbReference type="ARBA" id="ARBA00004651"/>
    </source>
</evidence>
<feature type="transmembrane region" description="Helical" evidence="7">
    <location>
        <begin position="18"/>
        <end position="39"/>
    </location>
</feature>
<feature type="transmembrane region" description="Helical" evidence="7">
    <location>
        <begin position="143"/>
        <end position="163"/>
    </location>
</feature>
<evidence type="ECO:0000313" key="10">
    <source>
        <dbReference type="Proteomes" id="UP001595823"/>
    </source>
</evidence>
<dbReference type="PANTHER" id="PTHR30353:SF0">
    <property type="entry name" value="TRANSMEMBRANE PROTEIN"/>
    <property type="match status" value="1"/>
</dbReference>
<dbReference type="RefSeq" id="WP_380617730.1">
    <property type="nucleotide sequence ID" value="NZ_JBHSDK010000002.1"/>
</dbReference>
<evidence type="ECO:0000256" key="2">
    <source>
        <dbReference type="ARBA" id="ARBA00010792"/>
    </source>
</evidence>
<evidence type="ECO:0000259" key="8">
    <source>
        <dbReference type="Pfam" id="PF09335"/>
    </source>
</evidence>
<gene>
    <name evidence="9" type="ORF">ACFPET_02130</name>
</gene>
<sequence>MLDHIAELLDAAGDYGPIVLGVVFVLAVLEAVFGLGAIVPAETAIVLAAMALAGSPMLLAAVPIAAAGAFLGDQIGYAVGRRFGPRLSGSRAVRKVGAHRWDEATRFVRRRGIPVIVVARLLPGVRTLVSAAAGALRLDYRRFAAATVLASLAWSALWVLGGARIGSTLLDLSDGVLAVVMAAAGAAIVGSVVFRRVRGRS</sequence>
<dbReference type="Proteomes" id="UP001595823">
    <property type="component" value="Unassembled WGS sequence"/>
</dbReference>
<name>A0ABV8TUA0_9ACTN</name>
<reference evidence="10" key="1">
    <citation type="journal article" date="2019" name="Int. J. Syst. Evol. Microbiol.">
        <title>The Global Catalogue of Microorganisms (GCM) 10K type strain sequencing project: providing services to taxonomists for standard genome sequencing and annotation.</title>
        <authorList>
            <consortium name="The Broad Institute Genomics Platform"/>
            <consortium name="The Broad Institute Genome Sequencing Center for Infectious Disease"/>
            <person name="Wu L."/>
            <person name="Ma J."/>
        </authorList>
    </citation>
    <scope>NUCLEOTIDE SEQUENCE [LARGE SCALE GENOMIC DNA]</scope>
    <source>
        <strain evidence="10">IBRC-M 10908</strain>
    </source>
</reference>
<organism evidence="9 10">
    <name type="scientific">Salininema proteolyticum</name>
    <dbReference type="NCBI Taxonomy" id="1607685"/>
    <lineage>
        <taxon>Bacteria</taxon>
        <taxon>Bacillati</taxon>
        <taxon>Actinomycetota</taxon>
        <taxon>Actinomycetes</taxon>
        <taxon>Glycomycetales</taxon>
        <taxon>Glycomycetaceae</taxon>
        <taxon>Salininema</taxon>
    </lineage>
</organism>
<feature type="transmembrane region" description="Helical" evidence="7">
    <location>
        <begin position="46"/>
        <end position="71"/>
    </location>
</feature>
<evidence type="ECO:0000256" key="7">
    <source>
        <dbReference type="RuleBase" id="RU367016"/>
    </source>
</evidence>
<keyword evidence="4 7" id="KW-0812">Transmembrane</keyword>
<accession>A0ABV8TUA0</accession>
<proteinExistence type="inferred from homology"/>
<protein>
    <submittedName>
        <fullName evidence="9">DedA family protein</fullName>
    </submittedName>
</protein>
<evidence type="ECO:0000313" key="9">
    <source>
        <dbReference type="EMBL" id="MFC4333993.1"/>
    </source>
</evidence>
<comment type="similarity">
    <text evidence="2 7">Belongs to the DedA family.</text>
</comment>
<evidence type="ECO:0000256" key="5">
    <source>
        <dbReference type="ARBA" id="ARBA00022989"/>
    </source>
</evidence>
<comment type="caution">
    <text evidence="9">The sequence shown here is derived from an EMBL/GenBank/DDBJ whole genome shotgun (WGS) entry which is preliminary data.</text>
</comment>
<dbReference type="EMBL" id="JBHSDK010000002">
    <property type="protein sequence ID" value="MFC4333993.1"/>
    <property type="molecule type" value="Genomic_DNA"/>
</dbReference>
<keyword evidence="3 7" id="KW-1003">Cell membrane</keyword>
<evidence type="ECO:0000256" key="4">
    <source>
        <dbReference type="ARBA" id="ARBA00022692"/>
    </source>
</evidence>
<evidence type="ECO:0000256" key="3">
    <source>
        <dbReference type="ARBA" id="ARBA00022475"/>
    </source>
</evidence>
<feature type="transmembrane region" description="Helical" evidence="7">
    <location>
        <begin position="175"/>
        <end position="194"/>
    </location>
</feature>
<comment type="subcellular location">
    <subcellularLocation>
        <location evidence="1 7">Cell membrane</location>
        <topology evidence="1 7">Multi-pass membrane protein</topology>
    </subcellularLocation>
</comment>
<feature type="transmembrane region" description="Helical" evidence="7">
    <location>
        <begin position="113"/>
        <end position="136"/>
    </location>
</feature>
<keyword evidence="5 7" id="KW-1133">Transmembrane helix</keyword>
<dbReference type="Pfam" id="PF09335">
    <property type="entry name" value="VTT_dom"/>
    <property type="match status" value="1"/>
</dbReference>
<keyword evidence="10" id="KW-1185">Reference proteome</keyword>
<feature type="domain" description="VTT" evidence="8">
    <location>
        <begin position="43"/>
        <end position="163"/>
    </location>
</feature>
<dbReference type="PANTHER" id="PTHR30353">
    <property type="entry name" value="INNER MEMBRANE PROTEIN DEDA-RELATED"/>
    <property type="match status" value="1"/>
</dbReference>
<dbReference type="InterPro" id="IPR032816">
    <property type="entry name" value="VTT_dom"/>
</dbReference>